<dbReference type="Gene3D" id="3.10.10.10">
    <property type="entry name" value="HIV Type 1 Reverse Transcriptase, subunit A, domain 1"/>
    <property type="match status" value="1"/>
</dbReference>
<dbReference type="InterPro" id="IPR036397">
    <property type="entry name" value="RNaseH_sf"/>
</dbReference>
<dbReference type="GO" id="GO:0071897">
    <property type="term" value="P:DNA biosynthetic process"/>
    <property type="evidence" value="ECO:0007669"/>
    <property type="project" value="UniProtKB-ARBA"/>
</dbReference>
<evidence type="ECO:0000259" key="2">
    <source>
        <dbReference type="Pfam" id="PF17921"/>
    </source>
</evidence>
<evidence type="ECO:0000259" key="1">
    <source>
        <dbReference type="Pfam" id="PF00078"/>
    </source>
</evidence>
<organism evidence="3 4">
    <name type="scientific">Aphis craccivora</name>
    <name type="common">Cowpea aphid</name>
    <dbReference type="NCBI Taxonomy" id="307492"/>
    <lineage>
        <taxon>Eukaryota</taxon>
        <taxon>Metazoa</taxon>
        <taxon>Ecdysozoa</taxon>
        <taxon>Arthropoda</taxon>
        <taxon>Hexapoda</taxon>
        <taxon>Insecta</taxon>
        <taxon>Pterygota</taxon>
        <taxon>Neoptera</taxon>
        <taxon>Paraneoptera</taxon>
        <taxon>Hemiptera</taxon>
        <taxon>Sternorrhyncha</taxon>
        <taxon>Aphidomorpha</taxon>
        <taxon>Aphidoidea</taxon>
        <taxon>Aphididae</taxon>
        <taxon>Aphidini</taxon>
        <taxon>Aphis</taxon>
        <taxon>Aphis</taxon>
    </lineage>
</organism>
<evidence type="ECO:0000313" key="4">
    <source>
        <dbReference type="Proteomes" id="UP000478052"/>
    </source>
</evidence>
<reference evidence="3 4" key="1">
    <citation type="submission" date="2019-08" db="EMBL/GenBank/DDBJ databases">
        <title>Whole genome of Aphis craccivora.</title>
        <authorList>
            <person name="Voronova N.V."/>
            <person name="Shulinski R.S."/>
            <person name="Bandarenka Y.V."/>
            <person name="Zhorov D.G."/>
            <person name="Warner D."/>
        </authorList>
    </citation>
    <scope>NUCLEOTIDE SEQUENCE [LARGE SCALE GENOMIC DNA]</scope>
    <source>
        <strain evidence="3">180601</strain>
        <tissue evidence="3">Whole Body</tissue>
    </source>
</reference>
<evidence type="ECO:0000313" key="3">
    <source>
        <dbReference type="EMBL" id="KAF0733009.1"/>
    </source>
</evidence>
<dbReference type="GO" id="GO:0003676">
    <property type="term" value="F:nucleic acid binding"/>
    <property type="evidence" value="ECO:0007669"/>
    <property type="project" value="InterPro"/>
</dbReference>
<dbReference type="Pfam" id="PF00078">
    <property type="entry name" value="RVT_1"/>
    <property type="match status" value="1"/>
</dbReference>
<dbReference type="InterPro" id="IPR000477">
    <property type="entry name" value="RT_dom"/>
</dbReference>
<dbReference type="Gene3D" id="3.30.420.10">
    <property type="entry name" value="Ribonuclease H-like superfamily/Ribonuclease H"/>
    <property type="match status" value="1"/>
</dbReference>
<keyword evidence="4" id="KW-1185">Reference proteome</keyword>
<sequence>MYQPWTKIRQRTLNARKYTRKLLSQPDGRYIVKLPSKQKVPLLGYSKDQVLCRLRQLEKRFQKSPELRKEYINGMRDYLDTGHMSEVEHEQKSERNSYYIPHQAVERSGSTITRMRTVFDASIKTTSGMSLNDHLHCGQKLQQNLSGIVLRFRLHPIVFTADIKQMFRQINDTETHRPYQRLLYRFSSNENIQVYEKNTVTFGLRSSPFLAIRTLHQLVQEEATNNLKIQTIVKRDMYIDDIATGAENEEQAIKMQQNIVSIFAKGQFELRKWSSNSKKLLENIPEDHRQTHPVTYSYQPNPVRFSKRAILSEIARIYDPLGLLAPTTTDLKRLIKYLWLAEVGWDQEIPEEAIVAWRKYLEQLPVLATLRIPRQVTQPNSVYELHGFSVSSEAAYAAVIYLRVDSGNELCGTLLLARLLEFIKPKLVNLDIGQVIAWSDSTVTLAWIKTPTAKLKTFVANRVAKIQQVTCIDTWRHAPEFLHRGLSDWPQKIKMSPTDSLEEETEEKPVTLTAVIKGEEIALLHHSDNLPKILRLTAYLLRFRNQLRDKTIALTTAFPTSEETDFALQALDRPCSMKLHKLAPFLDKHGLLRVGGRLANVKMSFNEKYPLLLPKCSRLTVLLIDHVHRTQSHPGPQTLQNILCQDYWILSARSIIKKRTHKCIPCFRVKPRISQPVMGNLPPHRLAQIKPFSKVGVDFAGPFDVKAAMLRKVKVTKAYICVFVCMVTTAIHIELVSNLSTPIFIAAYLKEIDAIIHQPNYAQHVVENQIKCHFIPPAAPHMGGL</sequence>
<dbReference type="InterPro" id="IPR043128">
    <property type="entry name" value="Rev_trsase/Diguanyl_cyclase"/>
</dbReference>
<accession>A0A6G0WZQ9</accession>
<dbReference type="EMBL" id="VUJU01008276">
    <property type="protein sequence ID" value="KAF0733009.1"/>
    <property type="molecule type" value="Genomic_DNA"/>
</dbReference>
<dbReference type="InterPro" id="IPR041588">
    <property type="entry name" value="Integrase_H2C2"/>
</dbReference>
<comment type="caution">
    <text evidence="3">The sequence shown here is derived from an EMBL/GenBank/DDBJ whole genome shotgun (WGS) entry which is preliminary data.</text>
</comment>
<dbReference type="AlphaFoldDB" id="A0A6G0WZQ9"/>
<dbReference type="SUPFAM" id="SSF56672">
    <property type="entry name" value="DNA/RNA polymerases"/>
    <property type="match status" value="1"/>
</dbReference>
<proteinExistence type="predicted"/>
<dbReference type="Pfam" id="PF05380">
    <property type="entry name" value="Peptidase_A17"/>
    <property type="match status" value="1"/>
</dbReference>
<feature type="domain" description="Integrase zinc-binding" evidence="2">
    <location>
        <begin position="619"/>
        <end position="672"/>
    </location>
</feature>
<gene>
    <name evidence="3" type="ORF">FWK35_00024119</name>
</gene>
<dbReference type="Pfam" id="PF17921">
    <property type="entry name" value="Integrase_H2C2"/>
    <property type="match status" value="1"/>
</dbReference>
<dbReference type="Gene3D" id="3.30.70.270">
    <property type="match status" value="1"/>
</dbReference>
<feature type="domain" description="Reverse transcriptase" evidence="1">
    <location>
        <begin position="154"/>
        <end position="270"/>
    </location>
</feature>
<dbReference type="Proteomes" id="UP000478052">
    <property type="component" value="Unassembled WGS sequence"/>
</dbReference>
<dbReference type="PANTHER" id="PTHR47331">
    <property type="entry name" value="PHD-TYPE DOMAIN-CONTAINING PROTEIN"/>
    <property type="match status" value="1"/>
</dbReference>
<dbReference type="PANTHER" id="PTHR47331:SF4">
    <property type="entry name" value="PEPTIDASE S1 DOMAIN-CONTAINING PROTEIN"/>
    <property type="match status" value="1"/>
</dbReference>
<dbReference type="InterPro" id="IPR043502">
    <property type="entry name" value="DNA/RNA_pol_sf"/>
</dbReference>
<protein>
    <submittedName>
        <fullName evidence="3">Integrase catalytic domain-containing protein</fullName>
    </submittedName>
</protein>
<dbReference type="OrthoDB" id="6606490at2759"/>
<dbReference type="InterPro" id="IPR008042">
    <property type="entry name" value="Retrotrans_Pao"/>
</dbReference>
<name>A0A6G0WZQ9_APHCR</name>